<accession>A0A2K1J363</accession>
<keyword evidence="4" id="KW-1185">Reference proteome</keyword>
<reference evidence="2 4" key="2">
    <citation type="journal article" date="2018" name="Plant J.">
        <title>The Physcomitrella patens chromosome-scale assembly reveals moss genome structure and evolution.</title>
        <authorList>
            <person name="Lang D."/>
            <person name="Ullrich K.K."/>
            <person name="Murat F."/>
            <person name="Fuchs J."/>
            <person name="Jenkins J."/>
            <person name="Haas F.B."/>
            <person name="Piednoel M."/>
            <person name="Gundlach H."/>
            <person name="Van Bel M."/>
            <person name="Meyberg R."/>
            <person name="Vives C."/>
            <person name="Morata J."/>
            <person name="Symeonidi A."/>
            <person name="Hiss M."/>
            <person name="Muchero W."/>
            <person name="Kamisugi Y."/>
            <person name="Saleh O."/>
            <person name="Blanc G."/>
            <person name="Decker E.L."/>
            <person name="van Gessel N."/>
            <person name="Grimwood J."/>
            <person name="Hayes R.D."/>
            <person name="Graham S.W."/>
            <person name="Gunter L.E."/>
            <person name="McDaniel S.F."/>
            <person name="Hoernstein S.N.W."/>
            <person name="Larsson A."/>
            <person name="Li F.W."/>
            <person name="Perroud P.F."/>
            <person name="Phillips J."/>
            <person name="Ranjan P."/>
            <person name="Rokshar D.S."/>
            <person name="Rothfels C.J."/>
            <person name="Schneider L."/>
            <person name="Shu S."/>
            <person name="Stevenson D.W."/>
            <person name="Thummler F."/>
            <person name="Tillich M."/>
            <person name="Villarreal Aguilar J.C."/>
            <person name="Widiez T."/>
            <person name="Wong G.K."/>
            <person name="Wymore A."/>
            <person name="Zhang Y."/>
            <person name="Zimmer A.D."/>
            <person name="Quatrano R.S."/>
            <person name="Mayer K.F.X."/>
            <person name="Goodstein D."/>
            <person name="Casacuberta J.M."/>
            <person name="Vandepoele K."/>
            <person name="Reski R."/>
            <person name="Cuming A.C."/>
            <person name="Tuskan G.A."/>
            <person name="Maumus F."/>
            <person name="Salse J."/>
            <person name="Schmutz J."/>
            <person name="Rensing S.A."/>
        </authorList>
    </citation>
    <scope>NUCLEOTIDE SEQUENCE [LARGE SCALE GENOMIC DNA]</scope>
    <source>
        <strain evidence="3 4">cv. Gransden 2004</strain>
    </source>
</reference>
<feature type="compositionally biased region" description="Basic residues" evidence="1">
    <location>
        <begin position="74"/>
        <end position="98"/>
    </location>
</feature>
<protein>
    <submittedName>
        <fullName evidence="2 3">Uncharacterized protein</fullName>
    </submittedName>
</protein>
<dbReference type="Gramene" id="Pp3c17_8471V3.1">
    <property type="protein sequence ID" value="PAC:32905396.CDS.1"/>
    <property type="gene ID" value="Pp3c17_8471"/>
</dbReference>
<gene>
    <name evidence="2" type="ORF">PHYPA_021811</name>
</gene>
<feature type="region of interest" description="Disordered" evidence="1">
    <location>
        <begin position="1"/>
        <end position="38"/>
    </location>
</feature>
<dbReference type="Proteomes" id="UP000006727">
    <property type="component" value="Chromosome 17"/>
</dbReference>
<evidence type="ECO:0000313" key="4">
    <source>
        <dbReference type="Proteomes" id="UP000006727"/>
    </source>
</evidence>
<dbReference type="AlphaFoldDB" id="A0A2K1J363"/>
<feature type="compositionally biased region" description="Polar residues" evidence="1">
    <location>
        <begin position="55"/>
        <end position="73"/>
    </location>
</feature>
<evidence type="ECO:0000313" key="2">
    <source>
        <dbReference type="EMBL" id="PNR35961.1"/>
    </source>
</evidence>
<name>A0A2K1J363_PHYPA</name>
<sequence length="191" mass="21199">MSPHTPPSPSHAIAPPHPHPHPHHHTVSAPHPQPATFTCPNFPAPPRLFLLMPTLPQNTPTSSPPSHANYSHPKSTKTTHIPLRRPPPHCHPHSKHHSWTSIPPLPRLHSFLLPQLCQASAVNVVTVSRHLSCPATNYERAQISTTSQLLTPNCHRPSSQHITQLTPSRSTHFRSQISTPHSHAQFTRHVT</sequence>
<reference evidence="2 4" key="1">
    <citation type="journal article" date="2008" name="Science">
        <title>The Physcomitrella genome reveals evolutionary insights into the conquest of land by plants.</title>
        <authorList>
            <person name="Rensing S."/>
            <person name="Lang D."/>
            <person name="Zimmer A."/>
            <person name="Terry A."/>
            <person name="Salamov A."/>
            <person name="Shapiro H."/>
            <person name="Nishiyama T."/>
            <person name="Perroud P.-F."/>
            <person name="Lindquist E."/>
            <person name="Kamisugi Y."/>
            <person name="Tanahashi T."/>
            <person name="Sakakibara K."/>
            <person name="Fujita T."/>
            <person name="Oishi K."/>
            <person name="Shin-I T."/>
            <person name="Kuroki Y."/>
            <person name="Toyoda A."/>
            <person name="Suzuki Y."/>
            <person name="Hashimoto A."/>
            <person name="Yamaguchi K."/>
            <person name="Sugano A."/>
            <person name="Kohara Y."/>
            <person name="Fujiyama A."/>
            <person name="Anterola A."/>
            <person name="Aoki S."/>
            <person name="Ashton N."/>
            <person name="Barbazuk W.B."/>
            <person name="Barker E."/>
            <person name="Bennetzen J."/>
            <person name="Bezanilla M."/>
            <person name="Blankenship R."/>
            <person name="Cho S.H."/>
            <person name="Dutcher S."/>
            <person name="Estelle M."/>
            <person name="Fawcett J.A."/>
            <person name="Gundlach H."/>
            <person name="Hanada K."/>
            <person name="Heyl A."/>
            <person name="Hicks K.A."/>
            <person name="Hugh J."/>
            <person name="Lohr M."/>
            <person name="Mayer K."/>
            <person name="Melkozernov A."/>
            <person name="Murata T."/>
            <person name="Nelson D."/>
            <person name="Pils B."/>
            <person name="Prigge M."/>
            <person name="Reiss B."/>
            <person name="Renner T."/>
            <person name="Rombauts S."/>
            <person name="Rushton P."/>
            <person name="Sanderfoot A."/>
            <person name="Schween G."/>
            <person name="Shiu S.-H."/>
            <person name="Stueber K."/>
            <person name="Theodoulou F.L."/>
            <person name="Tu H."/>
            <person name="Van de Peer Y."/>
            <person name="Verrier P.J."/>
            <person name="Waters E."/>
            <person name="Wood A."/>
            <person name="Yang L."/>
            <person name="Cove D."/>
            <person name="Cuming A."/>
            <person name="Hasebe M."/>
            <person name="Lucas S."/>
            <person name="Mishler D.B."/>
            <person name="Reski R."/>
            <person name="Grigoriev I."/>
            <person name="Quatrano R.S."/>
            <person name="Boore J.L."/>
        </authorList>
    </citation>
    <scope>NUCLEOTIDE SEQUENCE [LARGE SCALE GENOMIC DNA]</scope>
    <source>
        <strain evidence="3 4">cv. Gransden 2004</strain>
    </source>
</reference>
<dbReference type="EMBL" id="ABEU02000017">
    <property type="protein sequence ID" value="PNR35961.1"/>
    <property type="molecule type" value="Genomic_DNA"/>
</dbReference>
<organism evidence="2">
    <name type="scientific">Physcomitrium patens</name>
    <name type="common">Spreading-leaved earth moss</name>
    <name type="synonym">Physcomitrella patens</name>
    <dbReference type="NCBI Taxonomy" id="3218"/>
    <lineage>
        <taxon>Eukaryota</taxon>
        <taxon>Viridiplantae</taxon>
        <taxon>Streptophyta</taxon>
        <taxon>Embryophyta</taxon>
        <taxon>Bryophyta</taxon>
        <taxon>Bryophytina</taxon>
        <taxon>Bryopsida</taxon>
        <taxon>Funariidae</taxon>
        <taxon>Funariales</taxon>
        <taxon>Funariaceae</taxon>
        <taxon>Physcomitrium</taxon>
    </lineage>
</organism>
<feature type="region of interest" description="Disordered" evidence="1">
    <location>
        <begin position="50"/>
        <end position="98"/>
    </location>
</feature>
<dbReference type="EnsemblPlants" id="Pp3c17_8471V3.1">
    <property type="protein sequence ID" value="PAC:32905396.CDS.1"/>
    <property type="gene ID" value="Pp3c17_8471"/>
</dbReference>
<dbReference type="InParanoid" id="A0A2K1J363"/>
<evidence type="ECO:0000313" key="3">
    <source>
        <dbReference type="EnsemblPlants" id="PAC:32905396.CDS.1"/>
    </source>
</evidence>
<reference evidence="3" key="3">
    <citation type="submission" date="2020-12" db="UniProtKB">
        <authorList>
            <consortium name="EnsemblPlants"/>
        </authorList>
    </citation>
    <scope>IDENTIFICATION</scope>
</reference>
<evidence type="ECO:0000256" key="1">
    <source>
        <dbReference type="SAM" id="MobiDB-lite"/>
    </source>
</evidence>
<proteinExistence type="predicted"/>